<evidence type="ECO:0000313" key="6">
    <source>
        <dbReference type="Proteomes" id="UP001209694"/>
    </source>
</evidence>
<dbReference type="AlphaFoldDB" id="A0AAW5UVS9"/>
<name>A0AAW5UVS9_9LEPT</name>
<evidence type="ECO:0000313" key="5">
    <source>
        <dbReference type="EMBL" id="MCW7513566.1"/>
    </source>
</evidence>
<feature type="signal peptide" evidence="3">
    <location>
        <begin position="1"/>
        <end position="22"/>
    </location>
</feature>
<feature type="domain" description="DUF4349" evidence="4">
    <location>
        <begin position="86"/>
        <end position="279"/>
    </location>
</feature>
<comment type="caution">
    <text evidence="5">The sequence shown here is derived from an EMBL/GenBank/DDBJ whole genome shotgun (WGS) entry which is preliminary data.</text>
</comment>
<keyword evidence="2" id="KW-0472">Membrane</keyword>
<reference evidence="5" key="1">
    <citation type="submission" date="2022-06" db="EMBL/GenBank/DDBJ databases">
        <title>Leptospira isolates from biofilms formed at urban environments.</title>
        <authorList>
            <person name="Ribeiro P.S."/>
            <person name="Sousa T."/>
            <person name="Carvalho N."/>
            <person name="Aburjaile F."/>
            <person name="Neves F."/>
            <person name="Oliveira D."/>
            <person name="Blanco L."/>
            <person name="Lima J."/>
            <person name="Costa F."/>
            <person name="Brenig B."/>
            <person name="Soares S."/>
            <person name="Ramos R."/>
            <person name="Goes-Neto A."/>
            <person name="Matiuzzi M."/>
            <person name="Azevedo V."/>
            <person name="Ristow P."/>
        </authorList>
    </citation>
    <scope>NUCLEOTIDE SEQUENCE</scope>
    <source>
        <strain evidence="5">VSF7</strain>
    </source>
</reference>
<dbReference type="Proteomes" id="UP001209694">
    <property type="component" value="Unassembled WGS sequence"/>
</dbReference>
<feature type="transmembrane region" description="Helical" evidence="2">
    <location>
        <begin position="259"/>
        <end position="280"/>
    </location>
</feature>
<keyword evidence="3" id="KW-0732">Signal</keyword>
<keyword evidence="2" id="KW-0812">Transmembrane</keyword>
<dbReference type="RefSeq" id="WP_207762646.1">
    <property type="nucleotide sequence ID" value="NZ_JAMQPS010000001.1"/>
</dbReference>
<organism evidence="5 6">
    <name type="scientific">Leptospira levettii</name>
    <dbReference type="NCBI Taxonomy" id="2023178"/>
    <lineage>
        <taxon>Bacteria</taxon>
        <taxon>Pseudomonadati</taxon>
        <taxon>Spirochaetota</taxon>
        <taxon>Spirochaetia</taxon>
        <taxon>Leptospirales</taxon>
        <taxon>Leptospiraceae</taxon>
        <taxon>Leptospira</taxon>
    </lineage>
</organism>
<dbReference type="EMBL" id="JAMQQD010000001">
    <property type="protein sequence ID" value="MCW7513566.1"/>
    <property type="molecule type" value="Genomic_DNA"/>
</dbReference>
<evidence type="ECO:0000256" key="3">
    <source>
        <dbReference type="SAM" id="SignalP"/>
    </source>
</evidence>
<protein>
    <submittedName>
        <fullName evidence="5">DUF4349 domain-containing protein</fullName>
    </submittedName>
</protein>
<proteinExistence type="predicted"/>
<dbReference type="GeneID" id="93340217"/>
<feature type="chain" id="PRO_5043689277" evidence="3">
    <location>
        <begin position="23"/>
        <end position="291"/>
    </location>
</feature>
<evidence type="ECO:0000259" key="4">
    <source>
        <dbReference type="Pfam" id="PF14257"/>
    </source>
</evidence>
<dbReference type="Pfam" id="PF14257">
    <property type="entry name" value="DUF4349"/>
    <property type="match status" value="1"/>
</dbReference>
<accession>A0AAW5UVS9</accession>
<keyword evidence="2" id="KW-1133">Transmembrane helix</keyword>
<gene>
    <name evidence="5" type="ORF">ND810_00245</name>
</gene>
<evidence type="ECO:0000256" key="1">
    <source>
        <dbReference type="SAM" id="MobiDB-lite"/>
    </source>
</evidence>
<evidence type="ECO:0000256" key="2">
    <source>
        <dbReference type="SAM" id="Phobius"/>
    </source>
</evidence>
<feature type="region of interest" description="Disordered" evidence="1">
    <location>
        <begin position="39"/>
        <end position="62"/>
    </location>
</feature>
<sequence>MKKIKLPIYLLILFLFWSCGNAQEESVSVTSEDRKIASASAEKKVAPSSPSLEESSDSTPQMKETTIGPVFLPIQNNQDRLLEFQVDLTYQTKDLIKTRKDFLLFVSKYGFIENSSAMNSESPYMNVKMHIRSDKLYDALLELDTYGTLLSENISTVDHTEGMVWEKIKTNREKIRYQRRVSANHQTTGNSRNWSAIEETITESENEIDQTELQIWKINDKVKWATLNVSFSIPTPADKIIVPQYQNAFVGILNLFLELTYVLVWMIPAFLLIGLLYLPARKVLNWIRKKD</sequence>
<dbReference type="InterPro" id="IPR025645">
    <property type="entry name" value="DUF4349"/>
</dbReference>